<protein>
    <submittedName>
        <fullName evidence="2">Prepilin-type N-terminal cleavage/methylation domain-containing protein</fullName>
    </submittedName>
</protein>
<organism evidence="2 3">
    <name type="scientific">Limnohabitans lacus</name>
    <dbReference type="NCBI Taxonomy" id="3045173"/>
    <lineage>
        <taxon>Bacteria</taxon>
        <taxon>Pseudomonadati</taxon>
        <taxon>Pseudomonadota</taxon>
        <taxon>Betaproteobacteria</taxon>
        <taxon>Burkholderiales</taxon>
        <taxon>Comamonadaceae</taxon>
        <taxon>Limnohabitans</taxon>
    </lineage>
</organism>
<dbReference type="InterPro" id="IPR012902">
    <property type="entry name" value="N_methyl_site"/>
</dbReference>
<dbReference type="Pfam" id="PF07963">
    <property type="entry name" value="N_methyl"/>
    <property type="match status" value="1"/>
</dbReference>
<evidence type="ECO:0000313" key="3">
    <source>
        <dbReference type="Proteomes" id="UP001431902"/>
    </source>
</evidence>
<dbReference type="Gene3D" id="3.30.700.10">
    <property type="entry name" value="Glycoprotein, Type 4 Pilin"/>
    <property type="match status" value="1"/>
</dbReference>
<proteinExistence type="predicted"/>
<dbReference type="InterPro" id="IPR045584">
    <property type="entry name" value="Pilin-like"/>
</dbReference>
<keyword evidence="3" id="KW-1185">Reference proteome</keyword>
<feature type="transmembrane region" description="Helical" evidence="1">
    <location>
        <begin position="18"/>
        <end position="39"/>
    </location>
</feature>
<dbReference type="NCBIfam" id="TIGR02532">
    <property type="entry name" value="IV_pilin_GFxxxE"/>
    <property type="match status" value="1"/>
</dbReference>
<dbReference type="Proteomes" id="UP001431902">
    <property type="component" value="Unassembled WGS sequence"/>
</dbReference>
<dbReference type="SUPFAM" id="SSF54523">
    <property type="entry name" value="Pili subunits"/>
    <property type="match status" value="1"/>
</dbReference>
<comment type="caution">
    <text evidence="2">The sequence shown here is derived from an EMBL/GenBank/DDBJ whole genome shotgun (WGS) entry which is preliminary data.</text>
</comment>
<gene>
    <name evidence="2" type="ORF">QLQ16_04575</name>
</gene>
<sequence>MQTLAAGNNFGRASGFTLLELLIVLALIGITTAGVGWSVRDTADSALDRDAQRLASLLEVARAQARANGSPAVWRSQNQNEVHGFVFEGLPAHRLPRFWLSDSTRTASDSIILLGPEPLIGPQTVALSNTMRPDRQVWVVTDGLSAFRVQHSSQRGRP</sequence>
<dbReference type="EMBL" id="JASGBH010000003">
    <property type="protein sequence ID" value="MDI9233108.1"/>
    <property type="molecule type" value="Genomic_DNA"/>
</dbReference>
<evidence type="ECO:0000313" key="2">
    <source>
        <dbReference type="EMBL" id="MDI9233108.1"/>
    </source>
</evidence>
<keyword evidence="1" id="KW-0472">Membrane</keyword>
<evidence type="ECO:0000256" key="1">
    <source>
        <dbReference type="SAM" id="Phobius"/>
    </source>
</evidence>
<dbReference type="PROSITE" id="PS00409">
    <property type="entry name" value="PROKAR_NTER_METHYL"/>
    <property type="match status" value="1"/>
</dbReference>
<keyword evidence="1" id="KW-0812">Transmembrane</keyword>
<name>A0ABT6X4R2_9BURK</name>
<keyword evidence="1" id="KW-1133">Transmembrane helix</keyword>
<accession>A0ABT6X4R2</accession>
<reference evidence="2" key="1">
    <citation type="submission" date="2023-05" db="EMBL/GenBank/DDBJ databases">
        <title>Limnohabitans sp. strain HM2-2 Genome sequencing and assembly.</title>
        <authorList>
            <person name="Jung Y."/>
        </authorList>
    </citation>
    <scope>NUCLEOTIDE SEQUENCE</scope>
    <source>
        <strain evidence="2">HM2-2</strain>
    </source>
</reference>